<dbReference type="Proteomes" id="UP000324298">
    <property type="component" value="Unassembled WGS sequence"/>
</dbReference>
<dbReference type="EMBL" id="SRSD01000002">
    <property type="protein sequence ID" value="KAA0894216.1"/>
    <property type="molecule type" value="Genomic_DNA"/>
</dbReference>
<proteinExistence type="inferred from homology"/>
<evidence type="ECO:0000313" key="16">
    <source>
        <dbReference type="EMBL" id="KAA0894216.1"/>
    </source>
</evidence>
<dbReference type="InterPro" id="IPR036286">
    <property type="entry name" value="LexA/Signal_pep-like_sf"/>
</dbReference>
<evidence type="ECO:0000256" key="13">
    <source>
        <dbReference type="RuleBase" id="RU003991"/>
    </source>
</evidence>
<dbReference type="NCBIfam" id="TIGR00498">
    <property type="entry name" value="lexA"/>
    <property type="match status" value="1"/>
</dbReference>
<feature type="active site" description="For autocatalytic cleavage activity" evidence="12">
    <location>
        <position position="121"/>
    </location>
</feature>
<dbReference type="AlphaFoldDB" id="A0A5A9XM96"/>
<evidence type="ECO:0000256" key="12">
    <source>
        <dbReference type="HAMAP-Rule" id="MF_00015"/>
    </source>
</evidence>
<dbReference type="PANTHER" id="PTHR33516">
    <property type="entry name" value="LEXA REPRESSOR"/>
    <property type="match status" value="1"/>
</dbReference>
<dbReference type="SUPFAM" id="SSF46785">
    <property type="entry name" value="Winged helix' DNA-binding domain"/>
    <property type="match status" value="1"/>
</dbReference>
<comment type="subunit">
    <text evidence="12">Homodimer.</text>
</comment>
<evidence type="ECO:0000256" key="1">
    <source>
        <dbReference type="ARBA" id="ARBA00007484"/>
    </source>
</evidence>
<feature type="DNA-binding region" description="H-T-H motif" evidence="12">
    <location>
        <begin position="28"/>
        <end position="48"/>
    </location>
</feature>
<keyword evidence="7 12" id="KW-0805">Transcription regulation</keyword>
<evidence type="ECO:0000259" key="15">
    <source>
        <dbReference type="Pfam" id="PF01726"/>
    </source>
</evidence>
<dbReference type="InterPro" id="IPR039418">
    <property type="entry name" value="LexA-like"/>
</dbReference>
<keyword evidence="3 12" id="KW-0235">DNA replication</keyword>
<name>A0A5A9XM96_9BACT</name>
<keyword evidence="17" id="KW-1185">Reference proteome</keyword>
<dbReference type="PANTHER" id="PTHR33516:SF2">
    <property type="entry name" value="LEXA REPRESSOR-RELATED"/>
    <property type="match status" value="1"/>
</dbReference>
<reference evidence="16 17" key="1">
    <citation type="submission" date="2019-04" db="EMBL/GenBank/DDBJ databases">
        <title>Geobacter ruber sp. nov., ferric-reducing bacteria isolated from paddy soil.</title>
        <authorList>
            <person name="Xu Z."/>
            <person name="Masuda Y."/>
            <person name="Itoh H."/>
            <person name="Senoo K."/>
        </authorList>
    </citation>
    <scope>NUCLEOTIDE SEQUENCE [LARGE SCALE GENOMIC DNA]</scope>
    <source>
        <strain evidence="16 17">Red88</strain>
    </source>
</reference>
<dbReference type="InterPro" id="IPR036388">
    <property type="entry name" value="WH-like_DNA-bd_sf"/>
</dbReference>
<evidence type="ECO:0000256" key="2">
    <source>
        <dbReference type="ARBA" id="ARBA00022491"/>
    </source>
</evidence>
<comment type="caution">
    <text evidence="16">The sequence shown here is derived from an EMBL/GenBank/DDBJ whole genome shotgun (WGS) entry which is preliminary data.</text>
</comment>
<keyword evidence="10 12" id="KW-0234">DNA repair</keyword>
<dbReference type="InterPro" id="IPR006200">
    <property type="entry name" value="LexA"/>
</dbReference>
<comment type="similarity">
    <text evidence="1 12 13">Belongs to the peptidase S24 family.</text>
</comment>
<feature type="domain" description="Peptidase S24/S26A/S26B/S26C" evidence="14">
    <location>
        <begin position="79"/>
        <end position="195"/>
    </location>
</feature>
<comment type="catalytic activity">
    <reaction evidence="12">
        <text>Hydrolysis of Ala-|-Gly bond in repressor LexA.</text>
        <dbReference type="EC" id="3.4.21.88"/>
    </reaction>
</comment>
<comment type="function">
    <text evidence="12">Represses a number of genes involved in the response to DNA damage (SOS response), including recA and lexA. In the presence of single-stranded DNA, RecA interacts with LexA causing an autocatalytic cleavage which disrupts the DNA-binding part of LexA, leading to derepression of the SOS regulon and eventually DNA repair.</text>
</comment>
<dbReference type="FunFam" id="2.10.109.10:FF:000001">
    <property type="entry name" value="LexA repressor"/>
    <property type="match status" value="1"/>
</dbReference>
<keyword evidence="5 12" id="KW-0378">Hydrolase</keyword>
<accession>A0A5A9XM96</accession>
<keyword evidence="4 12" id="KW-0227">DNA damage</keyword>
<dbReference type="Gene3D" id="1.10.10.10">
    <property type="entry name" value="Winged helix-like DNA-binding domain superfamily/Winged helix DNA-binding domain"/>
    <property type="match status" value="1"/>
</dbReference>
<evidence type="ECO:0000256" key="4">
    <source>
        <dbReference type="ARBA" id="ARBA00022763"/>
    </source>
</evidence>
<dbReference type="PRINTS" id="PR00726">
    <property type="entry name" value="LEXASERPTASE"/>
</dbReference>
<dbReference type="GO" id="GO:0004252">
    <property type="term" value="F:serine-type endopeptidase activity"/>
    <property type="evidence" value="ECO:0007669"/>
    <property type="project" value="UniProtKB-UniRule"/>
</dbReference>
<dbReference type="GO" id="GO:0045892">
    <property type="term" value="P:negative regulation of DNA-templated transcription"/>
    <property type="evidence" value="ECO:0007669"/>
    <property type="project" value="UniProtKB-UniRule"/>
</dbReference>
<dbReference type="InterPro" id="IPR006197">
    <property type="entry name" value="Peptidase_S24_LexA"/>
</dbReference>
<evidence type="ECO:0000256" key="9">
    <source>
        <dbReference type="ARBA" id="ARBA00023163"/>
    </source>
</evidence>
<dbReference type="OrthoDB" id="9802364at2"/>
<dbReference type="InterPro" id="IPR050077">
    <property type="entry name" value="LexA_repressor"/>
</dbReference>
<feature type="domain" description="LexA repressor DNA-binding" evidence="15">
    <location>
        <begin position="1"/>
        <end position="65"/>
    </location>
</feature>
<evidence type="ECO:0000256" key="6">
    <source>
        <dbReference type="ARBA" id="ARBA00022813"/>
    </source>
</evidence>
<dbReference type="HAMAP" id="MF_00015">
    <property type="entry name" value="LexA"/>
    <property type="match status" value="1"/>
</dbReference>
<dbReference type="InterPro" id="IPR036390">
    <property type="entry name" value="WH_DNA-bd_sf"/>
</dbReference>
<dbReference type="Gene3D" id="2.10.109.10">
    <property type="entry name" value="Umud Fragment, subunit A"/>
    <property type="match status" value="1"/>
</dbReference>
<organism evidence="16 17">
    <name type="scientific">Oryzomonas rubra</name>
    <dbReference type="NCBI Taxonomy" id="2509454"/>
    <lineage>
        <taxon>Bacteria</taxon>
        <taxon>Pseudomonadati</taxon>
        <taxon>Thermodesulfobacteriota</taxon>
        <taxon>Desulfuromonadia</taxon>
        <taxon>Geobacterales</taxon>
        <taxon>Geobacteraceae</taxon>
        <taxon>Oryzomonas</taxon>
    </lineage>
</organism>
<evidence type="ECO:0000256" key="10">
    <source>
        <dbReference type="ARBA" id="ARBA00023204"/>
    </source>
</evidence>
<dbReference type="GO" id="GO:0006281">
    <property type="term" value="P:DNA repair"/>
    <property type="evidence" value="ECO:0007669"/>
    <property type="project" value="UniProtKB-UniRule"/>
</dbReference>
<dbReference type="EC" id="3.4.21.88" evidence="12"/>
<dbReference type="Pfam" id="PF00717">
    <property type="entry name" value="Peptidase_S24"/>
    <property type="match status" value="1"/>
</dbReference>
<dbReference type="CDD" id="cd06529">
    <property type="entry name" value="S24_LexA-like"/>
    <property type="match status" value="1"/>
</dbReference>
<keyword evidence="6 12" id="KW-0068">Autocatalytic cleavage</keyword>
<dbReference type="GO" id="GO:0006508">
    <property type="term" value="P:proteolysis"/>
    <property type="evidence" value="ECO:0007669"/>
    <property type="project" value="InterPro"/>
</dbReference>
<gene>
    <name evidence="12 16" type="primary">lexA</name>
    <name evidence="16" type="ORF">ET418_04475</name>
</gene>
<protein>
    <recommendedName>
        <fullName evidence="12">LexA repressor</fullName>
        <ecNumber evidence="12">3.4.21.88</ecNumber>
    </recommendedName>
</protein>
<dbReference type="GO" id="GO:0003677">
    <property type="term" value="F:DNA binding"/>
    <property type="evidence" value="ECO:0007669"/>
    <property type="project" value="UniProtKB-UniRule"/>
</dbReference>
<keyword evidence="8 12" id="KW-0238">DNA-binding</keyword>
<evidence type="ECO:0000256" key="3">
    <source>
        <dbReference type="ARBA" id="ARBA00022705"/>
    </source>
</evidence>
<keyword evidence="9 12" id="KW-0804">Transcription</keyword>
<dbReference type="GO" id="GO:0009432">
    <property type="term" value="P:SOS response"/>
    <property type="evidence" value="ECO:0007669"/>
    <property type="project" value="UniProtKB-UniRule"/>
</dbReference>
<dbReference type="RefSeq" id="WP_149306373.1">
    <property type="nucleotide sequence ID" value="NZ_SRSD01000002.1"/>
</dbReference>
<evidence type="ECO:0000259" key="14">
    <source>
        <dbReference type="Pfam" id="PF00717"/>
    </source>
</evidence>
<dbReference type="SUPFAM" id="SSF51306">
    <property type="entry name" value="LexA/Signal peptidase"/>
    <property type="match status" value="1"/>
</dbReference>
<evidence type="ECO:0000256" key="11">
    <source>
        <dbReference type="ARBA" id="ARBA00023236"/>
    </source>
</evidence>
<dbReference type="InterPro" id="IPR015927">
    <property type="entry name" value="Peptidase_S24_S26A/B/C"/>
</dbReference>
<evidence type="ECO:0000313" key="17">
    <source>
        <dbReference type="Proteomes" id="UP000324298"/>
    </source>
</evidence>
<dbReference type="InterPro" id="IPR006199">
    <property type="entry name" value="LexA_DNA-bd_dom"/>
</dbReference>
<dbReference type="GO" id="GO:0006260">
    <property type="term" value="P:DNA replication"/>
    <property type="evidence" value="ECO:0007669"/>
    <property type="project" value="UniProtKB-UniRule"/>
</dbReference>
<dbReference type="Pfam" id="PF01726">
    <property type="entry name" value="LexA_DNA_bind"/>
    <property type="match status" value="1"/>
</dbReference>
<keyword evidence="11 12" id="KW-0742">SOS response</keyword>
<feature type="active site" description="For autocatalytic cleavage activity" evidence="12">
    <location>
        <position position="158"/>
    </location>
</feature>
<evidence type="ECO:0000256" key="8">
    <source>
        <dbReference type="ARBA" id="ARBA00023125"/>
    </source>
</evidence>
<feature type="site" description="Cleavage; by autolysis" evidence="12">
    <location>
        <begin position="86"/>
        <end position="87"/>
    </location>
</feature>
<evidence type="ECO:0000256" key="7">
    <source>
        <dbReference type="ARBA" id="ARBA00023015"/>
    </source>
</evidence>
<keyword evidence="2 12" id="KW-0678">Repressor</keyword>
<evidence type="ECO:0000256" key="5">
    <source>
        <dbReference type="ARBA" id="ARBA00022801"/>
    </source>
</evidence>
<sequence length="202" mass="21720">MIQLTDRQQEVLDFIISYQAEHGSSPTLREISAGIGTAGTAPAMVHLKALVKKGYLQHRKGSSRGIVLSQTPPATVALPIVGRIRAGMLQPAIEDITGHLAVDRSLIKGEGCYFLRVEGNSMINKGILDGDIVLIRPQQIASNGEVVAVMVDGDATLKQFFKEPGRILLQPANPNYAPIIIRPGEGEVSIVGKMIGLFRSTE</sequence>